<dbReference type="AlphaFoldDB" id="A0A9P5RPP8"/>
<sequence length="416" mass="45496">MAIERKVAIVTGANSGVGYSIVQRLVDESPFPLTVILACRNKARAQEALTSLQVHFSARQMQHIQNNKKQQRVFHAPELKIELVDVGSSSSVLAFNARILAQHDRVDFLFCNAGILPSVGLMWGKIFTDMFKSPRDLVTRSDVLVQPKQYLTEDGIGNVLACNVFGHYLMIKGLEEVLSKTEEDPGRVIWTGSMTAEKASFRIDDWQGLEAIQPYESSKWVTDLLAIRLNEEWAGSDFSDSDMASVHSAGAGGDASAASSGSETSGASTPTRRITRSTSKTAIATNTTPTTTTTATTTKKHIISLCTQPGVVGSGIGGLAAWIVLLRLALHYAVRIIFGEHNQTITGHHGAKSNVYVALKQPVEKLDYRSKYGSCVRNFGQEFLKVEKVVEYERSQAEVVVGRLEALRQEVLVAKK</sequence>
<dbReference type="Proteomes" id="UP000748756">
    <property type="component" value="Unassembled WGS sequence"/>
</dbReference>
<keyword evidence="4" id="KW-0560">Oxidoreductase</keyword>
<evidence type="ECO:0000256" key="6">
    <source>
        <dbReference type="ARBA" id="ARBA00023589"/>
    </source>
</evidence>
<dbReference type="PRINTS" id="PR00081">
    <property type="entry name" value="GDHRDH"/>
</dbReference>
<dbReference type="Gene3D" id="3.40.50.720">
    <property type="entry name" value="NAD(P)-binding Rossmann-like Domain"/>
    <property type="match status" value="1"/>
</dbReference>
<evidence type="ECO:0000313" key="10">
    <source>
        <dbReference type="EMBL" id="KAF9139832.1"/>
    </source>
</evidence>
<evidence type="ECO:0000256" key="4">
    <source>
        <dbReference type="ARBA" id="ARBA00023002"/>
    </source>
</evidence>
<dbReference type="GO" id="GO:0005811">
    <property type="term" value="C:lipid droplet"/>
    <property type="evidence" value="ECO:0007669"/>
    <property type="project" value="TreeGrafter"/>
</dbReference>
<evidence type="ECO:0000256" key="2">
    <source>
        <dbReference type="ARBA" id="ARBA00022857"/>
    </source>
</evidence>
<dbReference type="SUPFAM" id="SSF51735">
    <property type="entry name" value="NAD(P)-binding Rossmann-fold domains"/>
    <property type="match status" value="1"/>
</dbReference>
<keyword evidence="3" id="KW-0752">Steroid biosynthesis</keyword>
<dbReference type="InterPro" id="IPR036291">
    <property type="entry name" value="NAD(P)-bd_dom_sf"/>
</dbReference>
<proteinExistence type="inferred from homology"/>
<organism evidence="10 11">
    <name type="scientific">Linnemannia schmuckeri</name>
    <dbReference type="NCBI Taxonomy" id="64567"/>
    <lineage>
        <taxon>Eukaryota</taxon>
        <taxon>Fungi</taxon>
        <taxon>Fungi incertae sedis</taxon>
        <taxon>Mucoromycota</taxon>
        <taxon>Mortierellomycotina</taxon>
        <taxon>Mortierellomycetes</taxon>
        <taxon>Mortierellales</taxon>
        <taxon>Mortierellaceae</taxon>
        <taxon>Linnemannia</taxon>
    </lineage>
</organism>
<evidence type="ECO:0000256" key="3">
    <source>
        <dbReference type="ARBA" id="ARBA00022955"/>
    </source>
</evidence>
<comment type="caution">
    <text evidence="10">The sequence shown here is derived from an EMBL/GenBank/DDBJ whole genome shotgun (WGS) entry which is preliminary data.</text>
</comment>
<evidence type="ECO:0000256" key="7">
    <source>
        <dbReference type="ARBA" id="ARBA00023593"/>
    </source>
</evidence>
<reference evidence="10" key="1">
    <citation type="journal article" date="2020" name="Fungal Divers.">
        <title>Resolving the Mortierellaceae phylogeny through synthesis of multi-gene phylogenetics and phylogenomics.</title>
        <authorList>
            <person name="Vandepol N."/>
            <person name="Liber J."/>
            <person name="Desiro A."/>
            <person name="Na H."/>
            <person name="Kennedy M."/>
            <person name="Barry K."/>
            <person name="Grigoriev I.V."/>
            <person name="Miller A.N."/>
            <person name="O'Donnell K."/>
            <person name="Stajich J.E."/>
            <person name="Bonito G."/>
        </authorList>
    </citation>
    <scope>NUCLEOTIDE SEQUENCE</scope>
    <source>
        <strain evidence="10">NRRL 6426</strain>
    </source>
</reference>
<evidence type="ECO:0000256" key="1">
    <source>
        <dbReference type="ARBA" id="ARBA00022516"/>
    </source>
</evidence>
<keyword evidence="1" id="KW-0444">Lipid biosynthesis</keyword>
<dbReference type="EMBL" id="JAAAUQ010001357">
    <property type="protein sequence ID" value="KAF9139832.1"/>
    <property type="molecule type" value="Genomic_DNA"/>
</dbReference>
<dbReference type="GO" id="GO:0000253">
    <property type="term" value="F:3-beta-hydroxysteroid 3-dehydrogenase (NADP+) activity"/>
    <property type="evidence" value="ECO:0007669"/>
    <property type="project" value="UniProtKB-EC"/>
</dbReference>
<protein>
    <recommendedName>
        <fullName evidence="8">3beta-hydroxysteroid 3-dehydrogenase</fullName>
        <ecNumber evidence="8">1.1.1.270</ecNumber>
    </recommendedName>
</protein>
<gene>
    <name evidence="10" type="ORF">BG015_001885</name>
</gene>
<evidence type="ECO:0000256" key="5">
    <source>
        <dbReference type="ARBA" id="ARBA00023098"/>
    </source>
</evidence>
<name>A0A9P5RPP8_9FUNG</name>
<dbReference type="PANTHER" id="PTHR43647">
    <property type="entry name" value="DEHYDROGENASE"/>
    <property type="match status" value="1"/>
</dbReference>
<keyword evidence="5" id="KW-0443">Lipid metabolism</keyword>
<dbReference type="EC" id="1.1.1.270" evidence="8"/>
<keyword evidence="2" id="KW-0521">NADP</keyword>
<feature type="region of interest" description="Disordered" evidence="9">
    <location>
        <begin position="249"/>
        <end position="294"/>
    </location>
</feature>
<evidence type="ECO:0000256" key="8">
    <source>
        <dbReference type="ARBA" id="ARBA00023621"/>
    </source>
</evidence>
<evidence type="ECO:0000256" key="9">
    <source>
        <dbReference type="SAM" id="MobiDB-lite"/>
    </source>
</evidence>
<evidence type="ECO:0000313" key="11">
    <source>
        <dbReference type="Proteomes" id="UP000748756"/>
    </source>
</evidence>
<dbReference type="InterPro" id="IPR051593">
    <property type="entry name" value="Ergosterol_Biosynth_ERG27"/>
</dbReference>
<dbReference type="GO" id="GO:0005741">
    <property type="term" value="C:mitochondrial outer membrane"/>
    <property type="evidence" value="ECO:0007669"/>
    <property type="project" value="TreeGrafter"/>
</dbReference>
<dbReference type="GO" id="GO:0005789">
    <property type="term" value="C:endoplasmic reticulum membrane"/>
    <property type="evidence" value="ECO:0007669"/>
    <property type="project" value="TreeGrafter"/>
</dbReference>
<comment type="pathway">
    <text evidence="6">Steroid biosynthesis; zymosterol biosynthesis; zymosterol from lanosterol: step 5/6.</text>
</comment>
<accession>A0A9P5RPP8</accession>
<dbReference type="GO" id="GO:0006694">
    <property type="term" value="P:steroid biosynthetic process"/>
    <property type="evidence" value="ECO:0007669"/>
    <property type="project" value="UniProtKB-KW"/>
</dbReference>
<keyword evidence="11" id="KW-1185">Reference proteome</keyword>
<dbReference type="OrthoDB" id="9989144at2759"/>
<dbReference type="PANTHER" id="PTHR43647:SF1">
    <property type="entry name" value="3-KETO-STEROID REDUCTASE ERG27"/>
    <property type="match status" value="1"/>
</dbReference>
<dbReference type="InterPro" id="IPR002347">
    <property type="entry name" value="SDR_fam"/>
</dbReference>
<comment type="similarity">
    <text evidence="7">Belongs to the short-chain dehydrogenases/reductases (SDR) family. ERG27 subfamily.</text>
</comment>